<dbReference type="RefSeq" id="WP_068260221.1">
    <property type="nucleotide sequence ID" value="NZ_LWSK01000014.1"/>
</dbReference>
<accession>A0A5B1CDY9</accession>
<reference evidence="1 2" key="1">
    <citation type="submission" date="2019-08" db="EMBL/GenBank/DDBJ databases">
        <title>Deep-cultivation of Planctomycetes and their phenomic and genomic characterization uncovers novel biology.</title>
        <authorList>
            <person name="Wiegand S."/>
            <person name="Jogler M."/>
            <person name="Boedeker C."/>
            <person name="Pinto D."/>
            <person name="Vollmers J."/>
            <person name="Rivas-Marin E."/>
            <person name="Kohn T."/>
            <person name="Peeters S.H."/>
            <person name="Heuer A."/>
            <person name="Rast P."/>
            <person name="Oberbeckmann S."/>
            <person name="Bunk B."/>
            <person name="Jeske O."/>
            <person name="Meyerdierks A."/>
            <person name="Storesund J.E."/>
            <person name="Kallscheuer N."/>
            <person name="Luecker S."/>
            <person name="Lage O.M."/>
            <person name="Pohl T."/>
            <person name="Merkel B.J."/>
            <person name="Hornburger P."/>
            <person name="Mueller R.-W."/>
            <person name="Bruemmer F."/>
            <person name="Labrenz M."/>
            <person name="Spormann A.M."/>
            <person name="Op Den Camp H."/>
            <person name="Overmann J."/>
            <person name="Amann R."/>
            <person name="Jetten M.S.M."/>
            <person name="Mascher T."/>
            <person name="Medema M.H."/>
            <person name="Devos D.P."/>
            <person name="Kaster A.-K."/>
            <person name="Ovreas L."/>
            <person name="Rohde M."/>
            <person name="Galperin M.Y."/>
            <person name="Jogler C."/>
        </authorList>
    </citation>
    <scope>NUCLEOTIDE SEQUENCE [LARGE SCALE GENOMIC DNA]</scope>
    <source>
        <strain evidence="1 2">LF1</strain>
    </source>
</reference>
<dbReference type="OrthoDB" id="266664at2"/>
<organism evidence="1 2">
    <name type="scientific">Rubripirellula obstinata</name>
    <dbReference type="NCBI Taxonomy" id="406547"/>
    <lineage>
        <taxon>Bacteria</taxon>
        <taxon>Pseudomonadati</taxon>
        <taxon>Planctomycetota</taxon>
        <taxon>Planctomycetia</taxon>
        <taxon>Pirellulales</taxon>
        <taxon>Pirellulaceae</taxon>
        <taxon>Rubripirellula</taxon>
    </lineage>
</organism>
<comment type="caution">
    <text evidence="1">The sequence shown here is derived from an EMBL/GenBank/DDBJ whole genome shotgun (WGS) entry which is preliminary data.</text>
</comment>
<dbReference type="AlphaFoldDB" id="A0A5B1CDY9"/>
<gene>
    <name evidence="1" type="ORF">LF1_04800</name>
</gene>
<dbReference type="Proteomes" id="UP000322699">
    <property type="component" value="Unassembled WGS sequence"/>
</dbReference>
<evidence type="ECO:0000313" key="2">
    <source>
        <dbReference type="Proteomes" id="UP000322699"/>
    </source>
</evidence>
<keyword evidence="2" id="KW-1185">Reference proteome</keyword>
<sequence>MAWRPERLIKAGQLDNTTLGWTVGWLELEGIDQRLQLKLAGNCHPDLAGWKFNIHRVETEIPSTDTSPTYSGISLDQSGHVGDITADQMIKHHDIPDDELVRRLMAGEKPPFTWRKCLYLEWYSNANGRVVIQSTRLEVERIGERAFELTKDQWKEQSRQNADELGHFMAQLGDALEQRDAEDDA</sequence>
<name>A0A5B1CDY9_9BACT</name>
<protein>
    <submittedName>
        <fullName evidence="1">Uncharacterized protein</fullName>
    </submittedName>
</protein>
<proteinExistence type="predicted"/>
<evidence type="ECO:0000313" key="1">
    <source>
        <dbReference type="EMBL" id="KAA1257989.1"/>
    </source>
</evidence>
<dbReference type="EMBL" id="VRLW01000001">
    <property type="protein sequence ID" value="KAA1257989.1"/>
    <property type="molecule type" value="Genomic_DNA"/>
</dbReference>